<keyword evidence="1" id="KW-1133">Transmembrane helix</keyword>
<accession>A0ABQ1HJE4</accession>
<dbReference type="InterPro" id="IPR036938">
    <property type="entry name" value="PAP2/HPO_sf"/>
</dbReference>
<dbReference type="Pfam" id="PF01569">
    <property type="entry name" value="PAP2"/>
    <property type="match status" value="1"/>
</dbReference>
<keyword evidence="1" id="KW-0812">Transmembrane</keyword>
<dbReference type="InterPro" id="IPR000326">
    <property type="entry name" value="PAP2/HPO"/>
</dbReference>
<dbReference type="PANTHER" id="PTHR14969">
    <property type="entry name" value="SPHINGOSINE-1-PHOSPHATE PHOSPHOHYDROLASE"/>
    <property type="match status" value="1"/>
</dbReference>
<keyword evidence="1" id="KW-0472">Membrane</keyword>
<protein>
    <submittedName>
        <fullName evidence="3">Phospholipid phosphatase</fullName>
    </submittedName>
</protein>
<keyword evidence="4" id="KW-1185">Reference proteome</keyword>
<evidence type="ECO:0000259" key="2">
    <source>
        <dbReference type="SMART" id="SM00014"/>
    </source>
</evidence>
<dbReference type="Gene3D" id="1.20.144.10">
    <property type="entry name" value="Phosphatidic acid phosphatase type 2/haloperoxidase"/>
    <property type="match status" value="1"/>
</dbReference>
<dbReference type="SMART" id="SM00014">
    <property type="entry name" value="acidPPc"/>
    <property type="match status" value="1"/>
</dbReference>
<evidence type="ECO:0000313" key="3">
    <source>
        <dbReference type="EMBL" id="GGA79214.1"/>
    </source>
</evidence>
<comment type="caution">
    <text evidence="3">The sequence shown here is derived from an EMBL/GenBank/DDBJ whole genome shotgun (WGS) entry which is preliminary data.</text>
</comment>
<name>A0ABQ1HJE4_9FLAO</name>
<feature type="transmembrane region" description="Helical" evidence="1">
    <location>
        <begin position="20"/>
        <end position="37"/>
    </location>
</feature>
<dbReference type="PANTHER" id="PTHR14969:SF13">
    <property type="entry name" value="AT30094P"/>
    <property type="match status" value="1"/>
</dbReference>
<evidence type="ECO:0000313" key="4">
    <source>
        <dbReference type="Proteomes" id="UP000658793"/>
    </source>
</evidence>
<dbReference type="CDD" id="cd03394">
    <property type="entry name" value="PAP2_like_5"/>
    <property type="match status" value="1"/>
</dbReference>
<dbReference type="SUPFAM" id="SSF48317">
    <property type="entry name" value="Acid phosphatase/Vanadium-dependent haloperoxidase"/>
    <property type="match status" value="1"/>
</dbReference>
<dbReference type="Proteomes" id="UP000658793">
    <property type="component" value="Unassembled WGS sequence"/>
</dbReference>
<feature type="transmembrane region" description="Helical" evidence="1">
    <location>
        <begin position="149"/>
        <end position="165"/>
    </location>
</feature>
<dbReference type="EMBL" id="BMGA01000004">
    <property type="protein sequence ID" value="GGA79214.1"/>
    <property type="molecule type" value="Genomic_DNA"/>
</dbReference>
<organism evidence="3 4">
    <name type="scientific">Flavobacterium palustre</name>
    <dbReference type="NCBI Taxonomy" id="1476463"/>
    <lineage>
        <taxon>Bacteria</taxon>
        <taxon>Pseudomonadati</taxon>
        <taxon>Bacteroidota</taxon>
        <taxon>Flavobacteriia</taxon>
        <taxon>Flavobacteriales</taxon>
        <taxon>Flavobacteriaceae</taxon>
        <taxon>Flavobacterium</taxon>
    </lineage>
</organism>
<feature type="domain" description="Phosphatidic acid phosphatase type 2/haloperoxidase" evidence="2">
    <location>
        <begin position="92"/>
        <end position="192"/>
    </location>
</feature>
<sequence length="230" mass="25246">MPKVNGQQLDSVTNHKKLSYKSFIIPTALIGSGVILFNSQLNNNIQKDANSFFGSNFNTRIDDFTLFVPAAQIYAGKFLGFNPRNTFKHQTIDLATANTLSYVIVTAIKHSVKANRPDDSDRFSFPSGHTALAFTNAALLYQEYKDSNFWYASSGFVFATATGILRVANNKHYTSDILTGAGIGLASGILVSYYNPFQKINFGKKNKTSAFIYPQIGNQLGIGAVIKPSF</sequence>
<feature type="transmembrane region" description="Helical" evidence="1">
    <location>
        <begin position="177"/>
        <end position="197"/>
    </location>
</feature>
<evidence type="ECO:0000256" key="1">
    <source>
        <dbReference type="SAM" id="Phobius"/>
    </source>
</evidence>
<gene>
    <name evidence="3" type="ORF">GCM10008015_19910</name>
</gene>
<reference evidence="4" key="1">
    <citation type="journal article" date="2019" name="Int. J. Syst. Evol. Microbiol.">
        <title>The Global Catalogue of Microorganisms (GCM) 10K type strain sequencing project: providing services to taxonomists for standard genome sequencing and annotation.</title>
        <authorList>
            <consortium name="The Broad Institute Genomics Platform"/>
            <consortium name="The Broad Institute Genome Sequencing Center for Infectious Disease"/>
            <person name="Wu L."/>
            <person name="Ma J."/>
        </authorList>
    </citation>
    <scope>NUCLEOTIDE SEQUENCE [LARGE SCALE GENOMIC DNA]</scope>
    <source>
        <strain evidence="4">CGMCC 1.12811</strain>
    </source>
</reference>
<proteinExistence type="predicted"/>